<reference evidence="2" key="1">
    <citation type="journal article" date="2019" name="Int. J. Syst. Evol. Microbiol.">
        <title>The Global Catalogue of Microorganisms (GCM) 10K type strain sequencing project: providing services to taxonomists for standard genome sequencing and annotation.</title>
        <authorList>
            <consortium name="The Broad Institute Genomics Platform"/>
            <consortium name="The Broad Institute Genome Sequencing Center for Infectious Disease"/>
            <person name="Wu L."/>
            <person name="Ma J."/>
        </authorList>
    </citation>
    <scope>NUCLEOTIDE SEQUENCE [LARGE SCALE GENOMIC DNA]</scope>
    <source>
        <strain evidence="2">JCM 17695</strain>
    </source>
</reference>
<sequence>MISSPMPAATMTPVGADSSVGDAATFGIWQVRLPGGHVGSSITRLNTLRVAESTDRLPSRAWARTTMAFAPSSMEMTAEVAEHAIDCV</sequence>
<dbReference type="Proteomes" id="UP001596512">
    <property type="component" value="Unassembled WGS sequence"/>
</dbReference>
<protein>
    <submittedName>
        <fullName evidence="1">Uncharacterized protein</fullName>
    </submittedName>
</protein>
<dbReference type="EMBL" id="JBHTEY010000004">
    <property type="protein sequence ID" value="MFC7613708.1"/>
    <property type="molecule type" value="Genomic_DNA"/>
</dbReference>
<organism evidence="1 2">
    <name type="scientific">Actinokineospora soli</name>
    <dbReference type="NCBI Taxonomy" id="1048753"/>
    <lineage>
        <taxon>Bacteria</taxon>
        <taxon>Bacillati</taxon>
        <taxon>Actinomycetota</taxon>
        <taxon>Actinomycetes</taxon>
        <taxon>Pseudonocardiales</taxon>
        <taxon>Pseudonocardiaceae</taxon>
        <taxon>Actinokineospora</taxon>
    </lineage>
</organism>
<evidence type="ECO:0000313" key="2">
    <source>
        <dbReference type="Proteomes" id="UP001596512"/>
    </source>
</evidence>
<evidence type="ECO:0000313" key="1">
    <source>
        <dbReference type="EMBL" id="MFC7613708.1"/>
    </source>
</evidence>
<keyword evidence="2" id="KW-1185">Reference proteome</keyword>
<gene>
    <name evidence="1" type="ORF">ACFQV2_09065</name>
</gene>
<comment type="caution">
    <text evidence="1">The sequence shown here is derived from an EMBL/GenBank/DDBJ whole genome shotgun (WGS) entry which is preliminary data.</text>
</comment>
<name>A0ABW2TLJ4_9PSEU</name>
<accession>A0ABW2TLJ4</accession>
<proteinExistence type="predicted"/>